<sequence length="155" mass="16734">MDSGMSILPTSFGHQNTDLDTPGNNGDFLDHFMQAGSGHSVDLERIGKRVEFVQDAMEVDATELCRLKPIVADNVSSTSDTSIKLACSVLPQGMDLSGTSLEDKGPGQSSEILDNAKSYTKYRTVCATGKREKTPLDHEIPSGSNVCSKDKDVFF</sequence>
<dbReference type="EMBL" id="GBRH01167586">
    <property type="protein sequence ID" value="JAE30310.1"/>
    <property type="molecule type" value="Transcribed_RNA"/>
</dbReference>
<proteinExistence type="predicted"/>
<reference evidence="2" key="1">
    <citation type="submission" date="2014-09" db="EMBL/GenBank/DDBJ databases">
        <authorList>
            <person name="Magalhaes I.L.F."/>
            <person name="Oliveira U."/>
            <person name="Santos F.R."/>
            <person name="Vidigal T.H.D.A."/>
            <person name="Brescovit A.D."/>
            <person name="Santos A.J."/>
        </authorList>
    </citation>
    <scope>NUCLEOTIDE SEQUENCE</scope>
    <source>
        <tissue evidence="2">Shoot tissue taken approximately 20 cm above the soil surface</tissue>
    </source>
</reference>
<evidence type="ECO:0000256" key="1">
    <source>
        <dbReference type="SAM" id="MobiDB-lite"/>
    </source>
</evidence>
<organism evidence="2">
    <name type="scientific">Arundo donax</name>
    <name type="common">Giant reed</name>
    <name type="synonym">Donax arundinaceus</name>
    <dbReference type="NCBI Taxonomy" id="35708"/>
    <lineage>
        <taxon>Eukaryota</taxon>
        <taxon>Viridiplantae</taxon>
        <taxon>Streptophyta</taxon>
        <taxon>Embryophyta</taxon>
        <taxon>Tracheophyta</taxon>
        <taxon>Spermatophyta</taxon>
        <taxon>Magnoliopsida</taxon>
        <taxon>Liliopsida</taxon>
        <taxon>Poales</taxon>
        <taxon>Poaceae</taxon>
        <taxon>PACMAD clade</taxon>
        <taxon>Arundinoideae</taxon>
        <taxon>Arundineae</taxon>
        <taxon>Arundo</taxon>
    </lineage>
</organism>
<protein>
    <submittedName>
        <fullName evidence="2">Uncharacterized protein</fullName>
    </submittedName>
</protein>
<dbReference type="AlphaFoldDB" id="A0A0A9GZA3"/>
<feature type="region of interest" description="Disordered" evidence="1">
    <location>
        <begin position="1"/>
        <end position="25"/>
    </location>
</feature>
<name>A0A0A9GZA3_ARUDO</name>
<reference evidence="2" key="2">
    <citation type="journal article" date="2015" name="Data Brief">
        <title>Shoot transcriptome of the giant reed, Arundo donax.</title>
        <authorList>
            <person name="Barrero R.A."/>
            <person name="Guerrero F.D."/>
            <person name="Moolhuijzen P."/>
            <person name="Goolsby J.A."/>
            <person name="Tidwell J."/>
            <person name="Bellgard S.E."/>
            <person name="Bellgard M.I."/>
        </authorList>
    </citation>
    <scope>NUCLEOTIDE SEQUENCE</scope>
    <source>
        <tissue evidence="2">Shoot tissue taken approximately 20 cm above the soil surface</tissue>
    </source>
</reference>
<accession>A0A0A9GZA3</accession>
<feature type="compositionally biased region" description="Polar residues" evidence="1">
    <location>
        <begin position="8"/>
        <end position="24"/>
    </location>
</feature>
<evidence type="ECO:0000313" key="2">
    <source>
        <dbReference type="EMBL" id="JAE30310.1"/>
    </source>
</evidence>